<dbReference type="Pfam" id="PF00881">
    <property type="entry name" value="Nitroreductase"/>
    <property type="match status" value="1"/>
</dbReference>
<keyword evidence="2" id="KW-0560">Oxidoreductase</keyword>
<protein>
    <submittedName>
        <fullName evidence="4">Nitroreductase</fullName>
    </submittedName>
</protein>
<dbReference type="PANTHER" id="PTHR43673:SF10">
    <property type="entry name" value="NADH DEHYDROGENASE_NAD(P)H NITROREDUCTASE XCC3605-RELATED"/>
    <property type="match status" value="1"/>
</dbReference>
<dbReference type="AlphaFoldDB" id="A0A414J8W6"/>
<gene>
    <name evidence="4" type="ORF">DW740_05080</name>
</gene>
<comment type="caution">
    <text evidence="4">The sequence shown here is derived from an EMBL/GenBank/DDBJ whole genome shotgun (WGS) entry which is preliminary data.</text>
</comment>
<dbReference type="Proteomes" id="UP000283745">
    <property type="component" value="Unassembled WGS sequence"/>
</dbReference>
<dbReference type="InterPro" id="IPR029479">
    <property type="entry name" value="Nitroreductase"/>
</dbReference>
<dbReference type="SUPFAM" id="SSF55469">
    <property type="entry name" value="FMN-dependent nitroreductase-like"/>
    <property type="match status" value="1"/>
</dbReference>
<dbReference type="InterPro" id="IPR000415">
    <property type="entry name" value="Nitroreductase-like"/>
</dbReference>
<dbReference type="Gene3D" id="3.40.109.10">
    <property type="entry name" value="NADH Oxidase"/>
    <property type="match status" value="2"/>
</dbReference>
<dbReference type="GO" id="GO:0016491">
    <property type="term" value="F:oxidoreductase activity"/>
    <property type="evidence" value="ECO:0007669"/>
    <property type="project" value="UniProtKB-KW"/>
</dbReference>
<evidence type="ECO:0000256" key="1">
    <source>
        <dbReference type="ARBA" id="ARBA00007118"/>
    </source>
</evidence>
<proteinExistence type="inferred from homology"/>
<sequence>MEFQKVLETRRSVRKYDPNVSVTREQMEELIRAAQEAPSWKNSQTGRYYCVLSEEIVNKIRKNCLPGARNAEKSEHAALIVTTFVHNRAGFQTDGTPDNELGNGWGCYDLGLQNANLILKATDLGLSTLIMGLREADKLREILSIPETETIAAVIAVGKAAEEPTRKPRKEISEITKFF</sequence>
<dbReference type="EMBL" id="QSKF01000003">
    <property type="protein sequence ID" value="RHE40911.1"/>
    <property type="molecule type" value="Genomic_DNA"/>
</dbReference>
<evidence type="ECO:0000313" key="5">
    <source>
        <dbReference type="Proteomes" id="UP000283745"/>
    </source>
</evidence>
<comment type="similarity">
    <text evidence="1">Belongs to the nitroreductase family.</text>
</comment>
<evidence type="ECO:0000256" key="2">
    <source>
        <dbReference type="ARBA" id="ARBA00023002"/>
    </source>
</evidence>
<dbReference type="RefSeq" id="WP_118050269.1">
    <property type="nucleotide sequence ID" value="NZ_CABJFK010000003.1"/>
</dbReference>
<evidence type="ECO:0000313" key="4">
    <source>
        <dbReference type="EMBL" id="RHE40911.1"/>
    </source>
</evidence>
<accession>A0A414J8W6</accession>
<dbReference type="PANTHER" id="PTHR43673">
    <property type="entry name" value="NAD(P)H NITROREDUCTASE YDGI-RELATED"/>
    <property type="match status" value="1"/>
</dbReference>
<evidence type="ECO:0000259" key="3">
    <source>
        <dbReference type="Pfam" id="PF00881"/>
    </source>
</evidence>
<name>A0A414J8W6_9FIRM</name>
<reference evidence="4 5" key="1">
    <citation type="submission" date="2018-08" db="EMBL/GenBank/DDBJ databases">
        <title>A genome reference for cultivated species of the human gut microbiota.</title>
        <authorList>
            <person name="Zou Y."/>
            <person name="Xue W."/>
            <person name="Luo G."/>
        </authorList>
    </citation>
    <scope>NUCLEOTIDE SEQUENCE [LARGE SCALE GENOMIC DNA]</scope>
    <source>
        <strain evidence="4 5">AM28-23</strain>
    </source>
</reference>
<organism evidence="4 5">
    <name type="scientific">Blautia obeum</name>
    <dbReference type="NCBI Taxonomy" id="40520"/>
    <lineage>
        <taxon>Bacteria</taxon>
        <taxon>Bacillati</taxon>
        <taxon>Bacillota</taxon>
        <taxon>Clostridia</taxon>
        <taxon>Lachnospirales</taxon>
        <taxon>Lachnospiraceae</taxon>
        <taxon>Blautia</taxon>
    </lineage>
</organism>
<feature type="domain" description="Nitroreductase" evidence="3">
    <location>
        <begin position="8"/>
        <end position="159"/>
    </location>
</feature>